<name>A0A7D3XHF2_9SPHN</name>
<dbReference type="SUPFAM" id="SSF69118">
    <property type="entry name" value="AhpD-like"/>
    <property type="match status" value="1"/>
</dbReference>
<organism evidence="2 3">
    <name type="scientific">Erythrobacter mangrovi</name>
    <dbReference type="NCBI Taxonomy" id="2739433"/>
    <lineage>
        <taxon>Bacteria</taxon>
        <taxon>Pseudomonadati</taxon>
        <taxon>Pseudomonadota</taxon>
        <taxon>Alphaproteobacteria</taxon>
        <taxon>Sphingomonadales</taxon>
        <taxon>Erythrobacteraceae</taxon>
        <taxon>Erythrobacter/Porphyrobacter group</taxon>
        <taxon>Erythrobacter</taxon>
    </lineage>
</organism>
<accession>A0A7D3XHF2</accession>
<dbReference type="Pfam" id="PF02627">
    <property type="entry name" value="CMD"/>
    <property type="match status" value="1"/>
</dbReference>
<protein>
    <submittedName>
        <fullName evidence="2">Carboxymuconolactone decarboxylase family protein</fullName>
    </submittedName>
</protein>
<dbReference type="EMBL" id="CP053921">
    <property type="protein sequence ID" value="QKG70419.1"/>
    <property type="molecule type" value="Genomic_DNA"/>
</dbReference>
<evidence type="ECO:0000313" key="3">
    <source>
        <dbReference type="Proteomes" id="UP000504693"/>
    </source>
</evidence>
<dbReference type="AlphaFoldDB" id="A0A7D3XHF2"/>
<dbReference type="PANTHER" id="PTHR34846">
    <property type="entry name" value="4-CARBOXYMUCONOLACTONE DECARBOXYLASE FAMILY PROTEIN (AFU_ORTHOLOGUE AFUA_6G11590)"/>
    <property type="match status" value="1"/>
</dbReference>
<proteinExistence type="predicted"/>
<evidence type="ECO:0000259" key="1">
    <source>
        <dbReference type="Pfam" id="PF02627"/>
    </source>
</evidence>
<dbReference type="Gene3D" id="1.20.1290.10">
    <property type="entry name" value="AhpD-like"/>
    <property type="match status" value="1"/>
</dbReference>
<dbReference type="KEGG" id="emv:HQR01_03030"/>
<dbReference type="RefSeq" id="WP_173212440.1">
    <property type="nucleotide sequence ID" value="NZ_CP053921.1"/>
</dbReference>
<feature type="domain" description="Carboxymuconolactone decarboxylase-like" evidence="1">
    <location>
        <begin position="54"/>
        <end position="118"/>
    </location>
</feature>
<dbReference type="PANTHER" id="PTHR34846:SF5">
    <property type="entry name" value="CARBOXYMUCONOLACTONE DECARBOXYLASE-LIKE DOMAIN-CONTAINING PROTEIN"/>
    <property type="match status" value="1"/>
</dbReference>
<dbReference type="GO" id="GO:0051920">
    <property type="term" value="F:peroxiredoxin activity"/>
    <property type="evidence" value="ECO:0007669"/>
    <property type="project" value="InterPro"/>
</dbReference>
<dbReference type="InterPro" id="IPR003779">
    <property type="entry name" value="CMD-like"/>
</dbReference>
<gene>
    <name evidence="2" type="ORF">HQR01_03030</name>
</gene>
<dbReference type="InterPro" id="IPR029032">
    <property type="entry name" value="AhpD-like"/>
</dbReference>
<sequence length="181" mass="20151">MQNRLAPLEEPYPEDVAKLLEAYPKANGQILSLFRTFANSGRFLKKGVANFLDKESPLPLRIREIVILRVTALFGCEYEWGVHTAIFAAHAKFDDRQLADLASAEATFEAWPSSEAALIKSIDQLCRTGRLDDAAQASFEVDWSVEQQLEIIAIVGAYHTVSMVANVARLPLEGFARPFPE</sequence>
<reference evidence="2 3" key="1">
    <citation type="submission" date="2020-05" db="EMBL/GenBank/DDBJ databases">
        <title>Erythrobacter mangrovi sp. nov., isolated from rhizosphere soil of mangrove plant (Kandelia candel).</title>
        <authorList>
            <person name="Ye Y.H."/>
        </authorList>
    </citation>
    <scope>NUCLEOTIDE SEQUENCE [LARGE SCALE GENOMIC DNA]</scope>
    <source>
        <strain evidence="2 3">EB310</strain>
    </source>
</reference>
<evidence type="ECO:0000313" key="2">
    <source>
        <dbReference type="EMBL" id="QKG70419.1"/>
    </source>
</evidence>
<keyword evidence="3" id="KW-1185">Reference proteome</keyword>
<dbReference type="Proteomes" id="UP000504693">
    <property type="component" value="Chromosome"/>
</dbReference>